<protein>
    <submittedName>
        <fullName evidence="2">Uncharacterized protein</fullName>
    </submittedName>
</protein>
<dbReference type="EMBL" id="SCEB01214426">
    <property type="protein sequence ID" value="RXM35402.1"/>
    <property type="molecule type" value="Genomic_DNA"/>
</dbReference>
<evidence type="ECO:0000313" key="3">
    <source>
        <dbReference type="Proteomes" id="UP000289886"/>
    </source>
</evidence>
<feature type="region of interest" description="Disordered" evidence="1">
    <location>
        <begin position="79"/>
        <end position="103"/>
    </location>
</feature>
<feature type="region of interest" description="Disordered" evidence="1">
    <location>
        <begin position="685"/>
        <end position="712"/>
    </location>
</feature>
<dbReference type="Proteomes" id="UP000289886">
    <property type="component" value="Unassembled WGS sequence"/>
</dbReference>
<name>A0A444UJN9_ACIRT</name>
<dbReference type="AlphaFoldDB" id="A0A444UJN9"/>
<feature type="region of interest" description="Disordered" evidence="1">
    <location>
        <begin position="325"/>
        <end position="347"/>
    </location>
</feature>
<evidence type="ECO:0000313" key="2">
    <source>
        <dbReference type="EMBL" id="RXM35402.1"/>
    </source>
</evidence>
<dbReference type="PANTHER" id="PTHR45823">
    <property type="entry name" value="T-SNARE COILED-COIL HOMOLOGY DOMAIN-CONTAINING PROTEIN"/>
    <property type="match status" value="1"/>
</dbReference>
<organism evidence="2 3">
    <name type="scientific">Acipenser ruthenus</name>
    <name type="common">Sterlet sturgeon</name>
    <dbReference type="NCBI Taxonomy" id="7906"/>
    <lineage>
        <taxon>Eukaryota</taxon>
        <taxon>Metazoa</taxon>
        <taxon>Chordata</taxon>
        <taxon>Craniata</taxon>
        <taxon>Vertebrata</taxon>
        <taxon>Euteleostomi</taxon>
        <taxon>Actinopterygii</taxon>
        <taxon>Chondrostei</taxon>
        <taxon>Acipenseriformes</taxon>
        <taxon>Acipenseridae</taxon>
        <taxon>Acipenser</taxon>
    </lineage>
</organism>
<feature type="region of interest" description="Disordered" evidence="1">
    <location>
        <begin position="444"/>
        <end position="468"/>
    </location>
</feature>
<gene>
    <name evidence="2" type="ORF">EOD39_12992</name>
</gene>
<proteinExistence type="predicted"/>
<reference evidence="2 3" key="1">
    <citation type="submission" date="2019-01" db="EMBL/GenBank/DDBJ databases">
        <title>Draft Genome and Complete Hox-Cluster Characterization of the Sterlet Sturgeon (Acipenser ruthenus).</title>
        <authorList>
            <person name="Wei Q."/>
        </authorList>
    </citation>
    <scope>NUCLEOTIDE SEQUENCE [LARGE SCALE GENOMIC DNA]</scope>
    <source>
        <strain evidence="2">WHYD16114868_AA</strain>
        <tissue evidence="2">Blood</tissue>
    </source>
</reference>
<evidence type="ECO:0000256" key="1">
    <source>
        <dbReference type="SAM" id="MobiDB-lite"/>
    </source>
</evidence>
<accession>A0A444UJN9</accession>
<feature type="compositionally biased region" description="Basic residues" evidence="1">
    <location>
        <begin position="365"/>
        <end position="384"/>
    </location>
</feature>
<feature type="region of interest" description="Disordered" evidence="1">
    <location>
        <begin position="142"/>
        <end position="164"/>
    </location>
</feature>
<feature type="region of interest" description="Disordered" evidence="1">
    <location>
        <begin position="203"/>
        <end position="225"/>
    </location>
</feature>
<feature type="region of interest" description="Disordered" evidence="1">
    <location>
        <begin position="264"/>
        <end position="286"/>
    </location>
</feature>
<dbReference type="PANTHER" id="PTHR45823:SF1">
    <property type="entry name" value="T-SNARE COILED-COIL HOMOLOGY DOMAIN-CONTAINING PROTEIN"/>
    <property type="match status" value="1"/>
</dbReference>
<sequence>MEGDSPESRSPHPSAYGRVYSTAGRATSMTQLHAVSSEIRPGTLCGFTVTILEYYIAAPRPRRPPLQHRHHPRILHRRAATTLPTATAPPPSSNTTSPRRDHAAHRYSTATILEYYIATPRPRCPPLQHRHHPRILHRHAATTLPTATAPPPSSNTTSPRRDHAAHRYSTATILEYYIATPRPRCPPLQHRHHPRILHRHAATTLPTATAPPPSSNTTSPRRDHAAHRYSTATILEYYIATPRPRCPPLQHRHHPRILHRHAATTLPTATAPPPSSNTTSPRRDHAAHRYSTATILEYYIATPRPRCPPLQHRHHPRILHRHAATTLPTATAPPPSSNTTSPRRDHAAHRYSTAAILEYYIAAPRPRRPPLQHRRHPRILHRRAATTPPTATAPPPSSNTTSPRRDHAAHRYSTAAILEYYIAAPRPRRPPLQHRHHPRILHRRATTTLPNATAPPPSSNTTSPHRDHAAHRYSTATILEYYIAAPRPRCPTLQHRRHPRILHRRTATTLPLVPSQNVLASPARHHWKLAQFELAAIEHIWSSAIKASYLTQSLEGSALESLLDLEPEERADYRVLLRALKRRFGESESYLLLQNQLQNRRQIHGERLGALAADINRLARRTYCSKGNSFIRRIALDAFLRSIEPPELRYQVHLAALPALDEAIDCAITIEAVFLDQPAAHCPTSHPISWTQPDMDREREPYPAKVRSASHG</sequence>
<comment type="caution">
    <text evidence="2">The sequence shown here is derived from an EMBL/GenBank/DDBJ whole genome shotgun (WGS) entry which is preliminary data.</text>
</comment>
<keyword evidence="3" id="KW-1185">Reference proteome</keyword>
<feature type="region of interest" description="Disordered" evidence="1">
    <location>
        <begin position="363"/>
        <end position="408"/>
    </location>
</feature>